<feature type="transmembrane region" description="Helical" evidence="6">
    <location>
        <begin position="109"/>
        <end position="128"/>
    </location>
</feature>
<feature type="transmembrane region" description="Helical" evidence="6">
    <location>
        <begin position="358"/>
        <end position="378"/>
    </location>
</feature>
<protein>
    <submittedName>
        <fullName evidence="8">Sugar MFS transporter</fullName>
    </submittedName>
</protein>
<dbReference type="Pfam" id="PF07690">
    <property type="entry name" value="MFS_1"/>
    <property type="match status" value="1"/>
</dbReference>
<dbReference type="KEGG" id="chk:D4L85_15825"/>
<feature type="domain" description="Major facilitator superfamily (MFS) profile" evidence="7">
    <location>
        <begin position="21"/>
        <end position="408"/>
    </location>
</feature>
<dbReference type="SUPFAM" id="SSF103473">
    <property type="entry name" value="MFS general substrate transporter"/>
    <property type="match status" value="1"/>
</dbReference>
<feature type="transmembrane region" description="Helical" evidence="6">
    <location>
        <begin position="384"/>
        <end position="402"/>
    </location>
</feature>
<feature type="transmembrane region" description="Helical" evidence="6">
    <location>
        <begin position="269"/>
        <end position="288"/>
    </location>
</feature>
<dbReference type="OrthoDB" id="9795150at2"/>
<sequence length="408" mass="44551">MHFTSDAPATIQPQKDSYLIPLTLVTSLFFLWGLAYGLLDVLNKHFQDTLNITTSRSTFLQMAYFGAYFLVALPAGIFTHRFGYKTGIIAGLLLYTGGTFLFYPAAEWVSFEFFVLAMFVLASGLAFLETTANAYITVLGDSKSSEFRLNLSQCFNGIGAFLGPILAATFFFGEKSAGSGLDAVKMVYIMIGAVVFLIAVVFSFTHLPEIAPAHTIAEEDTHSRNPLFARRHFRNAVITQFFYVAAQVGIAALFINYCTETITTIDNAQASYLLSIGLLLFTVGRFVGTALMKRIAPNTLLFTYALLAILLTGIALLAFGWLSVYALVGTFFFLSIMFPTIFALGIKDLGPDTKRGSAFIIMSIAGGAFIPYIMGTIADHYSTASSYAVPTLCLTVVAWYGWNGHKAN</sequence>
<evidence type="ECO:0000256" key="2">
    <source>
        <dbReference type="ARBA" id="ARBA00022475"/>
    </source>
</evidence>
<dbReference type="GO" id="GO:0022857">
    <property type="term" value="F:transmembrane transporter activity"/>
    <property type="evidence" value="ECO:0007669"/>
    <property type="project" value="InterPro"/>
</dbReference>
<keyword evidence="9" id="KW-1185">Reference proteome</keyword>
<evidence type="ECO:0000313" key="9">
    <source>
        <dbReference type="Proteomes" id="UP000266183"/>
    </source>
</evidence>
<feature type="transmembrane region" description="Helical" evidence="6">
    <location>
        <begin position="59"/>
        <end position="79"/>
    </location>
</feature>
<comment type="subcellular location">
    <subcellularLocation>
        <location evidence="1">Cell inner membrane</location>
        <topology evidence="1">Multi-pass membrane protein</topology>
    </subcellularLocation>
</comment>
<keyword evidence="5 6" id="KW-0472">Membrane</keyword>
<feature type="transmembrane region" description="Helical" evidence="6">
    <location>
        <begin position="300"/>
        <end position="319"/>
    </location>
</feature>
<keyword evidence="3 6" id="KW-0812">Transmembrane</keyword>
<evidence type="ECO:0000256" key="4">
    <source>
        <dbReference type="ARBA" id="ARBA00022989"/>
    </source>
</evidence>
<evidence type="ECO:0000256" key="5">
    <source>
        <dbReference type="ARBA" id="ARBA00023136"/>
    </source>
</evidence>
<dbReference type="InterPro" id="IPR036259">
    <property type="entry name" value="MFS_trans_sf"/>
</dbReference>
<dbReference type="CDD" id="cd17394">
    <property type="entry name" value="MFS_FucP_like"/>
    <property type="match status" value="1"/>
</dbReference>
<feature type="transmembrane region" description="Helical" evidence="6">
    <location>
        <begin position="325"/>
        <end position="346"/>
    </location>
</feature>
<evidence type="ECO:0000256" key="1">
    <source>
        <dbReference type="ARBA" id="ARBA00004429"/>
    </source>
</evidence>
<feature type="transmembrane region" description="Helical" evidence="6">
    <location>
        <begin position="86"/>
        <end position="103"/>
    </location>
</feature>
<dbReference type="Proteomes" id="UP000266183">
    <property type="component" value="Chromosome"/>
</dbReference>
<evidence type="ECO:0000313" key="8">
    <source>
        <dbReference type="EMBL" id="AYB31943.1"/>
    </source>
</evidence>
<reference evidence="9" key="1">
    <citation type="submission" date="2018-09" db="EMBL/GenBank/DDBJ databases">
        <title>Chryseolinea sp. KIS68-18 isolated from soil.</title>
        <authorList>
            <person name="Weon H.-Y."/>
            <person name="Kwon S.-W."/>
            <person name="Lee S.A."/>
        </authorList>
    </citation>
    <scope>NUCLEOTIDE SEQUENCE [LARGE SCALE GENOMIC DNA]</scope>
    <source>
        <strain evidence="9">KIS68-18</strain>
    </source>
</reference>
<dbReference type="InterPro" id="IPR050375">
    <property type="entry name" value="MFS_TsgA-like"/>
</dbReference>
<dbReference type="AlphaFoldDB" id="A0A385SJL6"/>
<feature type="transmembrane region" description="Helical" evidence="6">
    <location>
        <begin position="149"/>
        <end position="173"/>
    </location>
</feature>
<dbReference type="RefSeq" id="WP_119755204.1">
    <property type="nucleotide sequence ID" value="NZ_CP032382.1"/>
</dbReference>
<keyword evidence="2" id="KW-1003">Cell membrane</keyword>
<feature type="transmembrane region" description="Helical" evidence="6">
    <location>
        <begin position="237"/>
        <end position="257"/>
    </location>
</feature>
<proteinExistence type="predicted"/>
<dbReference type="EMBL" id="CP032382">
    <property type="protein sequence ID" value="AYB31943.1"/>
    <property type="molecule type" value="Genomic_DNA"/>
</dbReference>
<dbReference type="InterPro" id="IPR020846">
    <property type="entry name" value="MFS_dom"/>
</dbReference>
<keyword evidence="4 6" id="KW-1133">Transmembrane helix</keyword>
<dbReference type="InterPro" id="IPR011701">
    <property type="entry name" value="MFS"/>
</dbReference>
<accession>A0A385SJL6</accession>
<gene>
    <name evidence="8" type="ORF">D4L85_15825</name>
</gene>
<feature type="transmembrane region" description="Helical" evidence="6">
    <location>
        <begin position="185"/>
        <end position="204"/>
    </location>
</feature>
<dbReference type="PANTHER" id="PTHR43702:SF3">
    <property type="entry name" value="PROTEIN TSGA"/>
    <property type="match status" value="1"/>
</dbReference>
<name>A0A385SJL6_9BACT</name>
<dbReference type="Gene3D" id="1.20.1250.20">
    <property type="entry name" value="MFS general substrate transporter like domains"/>
    <property type="match status" value="2"/>
</dbReference>
<dbReference type="PROSITE" id="PS50850">
    <property type="entry name" value="MFS"/>
    <property type="match status" value="1"/>
</dbReference>
<dbReference type="PANTHER" id="PTHR43702">
    <property type="entry name" value="L-FUCOSE-PROTON SYMPORTER"/>
    <property type="match status" value="1"/>
</dbReference>
<organism evidence="8 9">
    <name type="scientific">Chryseolinea soli</name>
    <dbReference type="NCBI Taxonomy" id="2321403"/>
    <lineage>
        <taxon>Bacteria</taxon>
        <taxon>Pseudomonadati</taxon>
        <taxon>Bacteroidota</taxon>
        <taxon>Cytophagia</taxon>
        <taxon>Cytophagales</taxon>
        <taxon>Fulvivirgaceae</taxon>
        <taxon>Chryseolinea</taxon>
    </lineage>
</organism>
<dbReference type="GO" id="GO:0005886">
    <property type="term" value="C:plasma membrane"/>
    <property type="evidence" value="ECO:0007669"/>
    <property type="project" value="UniProtKB-SubCell"/>
</dbReference>
<evidence type="ECO:0000256" key="3">
    <source>
        <dbReference type="ARBA" id="ARBA00022692"/>
    </source>
</evidence>
<evidence type="ECO:0000259" key="7">
    <source>
        <dbReference type="PROSITE" id="PS50850"/>
    </source>
</evidence>
<feature type="transmembrane region" description="Helical" evidence="6">
    <location>
        <begin position="18"/>
        <end position="39"/>
    </location>
</feature>
<evidence type="ECO:0000256" key="6">
    <source>
        <dbReference type="SAM" id="Phobius"/>
    </source>
</evidence>